<evidence type="ECO:0000313" key="2">
    <source>
        <dbReference type="Proteomes" id="UP000735302"/>
    </source>
</evidence>
<dbReference type="Proteomes" id="UP000735302">
    <property type="component" value="Unassembled WGS sequence"/>
</dbReference>
<name>A0AAV3Z5Z7_9GAST</name>
<reference evidence="1 2" key="1">
    <citation type="journal article" date="2021" name="Elife">
        <title>Chloroplast acquisition without the gene transfer in kleptoplastic sea slugs, Plakobranchus ocellatus.</title>
        <authorList>
            <person name="Maeda T."/>
            <person name="Takahashi S."/>
            <person name="Yoshida T."/>
            <person name="Shimamura S."/>
            <person name="Takaki Y."/>
            <person name="Nagai Y."/>
            <person name="Toyoda A."/>
            <person name="Suzuki Y."/>
            <person name="Arimoto A."/>
            <person name="Ishii H."/>
            <person name="Satoh N."/>
            <person name="Nishiyama T."/>
            <person name="Hasebe M."/>
            <person name="Maruyama T."/>
            <person name="Minagawa J."/>
            <person name="Obokata J."/>
            <person name="Shigenobu S."/>
        </authorList>
    </citation>
    <scope>NUCLEOTIDE SEQUENCE [LARGE SCALE GENOMIC DNA]</scope>
</reference>
<gene>
    <name evidence="1" type="ORF">PoB_001719700</name>
</gene>
<keyword evidence="2" id="KW-1185">Reference proteome</keyword>
<evidence type="ECO:0000313" key="1">
    <source>
        <dbReference type="EMBL" id="GFN90691.1"/>
    </source>
</evidence>
<dbReference type="AlphaFoldDB" id="A0AAV3Z5Z7"/>
<sequence>MLRQTDLFFCNCAQKIQPTTRTGDVERFADESLSMPCQASSLTLIIPVSGVRHEALRLALSASQMQPSKSYSWLAGHRFPTSGR</sequence>
<accession>A0AAV3Z5Z7</accession>
<organism evidence="1 2">
    <name type="scientific">Plakobranchus ocellatus</name>
    <dbReference type="NCBI Taxonomy" id="259542"/>
    <lineage>
        <taxon>Eukaryota</taxon>
        <taxon>Metazoa</taxon>
        <taxon>Spiralia</taxon>
        <taxon>Lophotrochozoa</taxon>
        <taxon>Mollusca</taxon>
        <taxon>Gastropoda</taxon>
        <taxon>Heterobranchia</taxon>
        <taxon>Euthyneura</taxon>
        <taxon>Panpulmonata</taxon>
        <taxon>Sacoglossa</taxon>
        <taxon>Placobranchoidea</taxon>
        <taxon>Plakobranchidae</taxon>
        <taxon>Plakobranchus</taxon>
    </lineage>
</organism>
<comment type="caution">
    <text evidence="1">The sequence shown here is derived from an EMBL/GenBank/DDBJ whole genome shotgun (WGS) entry which is preliminary data.</text>
</comment>
<protein>
    <submittedName>
        <fullName evidence="1">Uncharacterized protein</fullName>
    </submittedName>
</protein>
<dbReference type="EMBL" id="BLXT01002056">
    <property type="protein sequence ID" value="GFN90691.1"/>
    <property type="molecule type" value="Genomic_DNA"/>
</dbReference>
<proteinExistence type="predicted"/>